<dbReference type="PANTHER" id="PTHR45947">
    <property type="entry name" value="SULFOQUINOVOSYL TRANSFERASE SQD2"/>
    <property type="match status" value="1"/>
</dbReference>
<dbReference type="Proteomes" id="UP000641954">
    <property type="component" value="Unassembled WGS sequence"/>
</dbReference>
<dbReference type="Gene3D" id="3.40.50.2000">
    <property type="entry name" value="Glycogen Phosphorylase B"/>
    <property type="match status" value="2"/>
</dbReference>
<dbReference type="InterPro" id="IPR028098">
    <property type="entry name" value="Glyco_trans_4-like_N"/>
</dbReference>
<organism evidence="3 4">
    <name type="scientific">Planktothricoides raciborskii FACHB-1370</name>
    <dbReference type="NCBI Taxonomy" id="2949576"/>
    <lineage>
        <taxon>Bacteria</taxon>
        <taxon>Bacillati</taxon>
        <taxon>Cyanobacteriota</taxon>
        <taxon>Cyanophyceae</taxon>
        <taxon>Oscillatoriophycideae</taxon>
        <taxon>Oscillatoriales</taxon>
        <taxon>Oscillatoriaceae</taxon>
        <taxon>Planktothricoides</taxon>
    </lineage>
</organism>
<evidence type="ECO:0000259" key="2">
    <source>
        <dbReference type="Pfam" id="PF13439"/>
    </source>
</evidence>
<gene>
    <name evidence="3" type="ORF">H6G72_02425</name>
</gene>
<reference evidence="3 4" key="1">
    <citation type="journal article" date="2020" name="ISME J.">
        <title>Comparative genomics reveals insights into cyanobacterial evolution and habitat adaptation.</title>
        <authorList>
            <person name="Chen M.Y."/>
            <person name="Teng W.K."/>
            <person name="Zhao L."/>
            <person name="Hu C.X."/>
            <person name="Zhou Y.K."/>
            <person name="Han B.P."/>
            <person name="Song L.R."/>
            <person name="Shu W.S."/>
        </authorList>
    </citation>
    <scope>NUCLEOTIDE SEQUENCE [LARGE SCALE GENOMIC DNA]</scope>
    <source>
        <strain evidence="3 4">FACHB-1370</strain>
    </source>
</reference>
<sequence>MRILQLHNLYKIAGGEDVVVQAEKTLLEAYGHEVVLLQADNHNITNFFSQTMTALNTVYSFSAKKRVQAEIAKFQPDIVHVHNFFPLWSPAVYDACQEARVPVLQTLHNYRLFCAGAFFYRDGKVCEDCLGKFFPWPGIVHRCYRGSRVGSAVLATMQAVHRARGTWKERVNLYIALTEFARHKFIEAGLPENKIVVKPNFLLSDPKLQETKENYALFVGRLSPEKGIDTMLAAWRLKASNGLGQKVQNFLGSLKIVGDGPLADRVAMAAQEIPGVEWLGRQPQEQVQKLMQNAKMLVFPSVWYEAFGMVILEAYSVGLPVVASNLGSLSSLVDSGRTGLHFRPGDADDLAAKVEWAIAHPQELGQMGREARAEFEAHYTAEANYRQLMEIYQLALSSKTR</sequence>
<dbReference type="Pfam" id="PF13439">
    <property type="entry name" value="Glyco_transf_4"/>
    <property type="match status" value="1"/>
</dbReference>
<protein>
    <submittedName>
        <fullName evidence="3">Glycosyltransferase family 4 protein</fullName>
    </submittedName>
</protein>
<dbReference type="RefSeq" id="WP_190877069.1">
    <property type="nucleotide sequence ID" value="NZ_JACJSK010000003.1"/>
</dbReference>
<dbReference type="EMBL" id="JACJSK010000003">
    <property type="protein sequence ID" value="MBD2542732.1"/>
    <property type="molecule type" value="Genomic_DNA"/>
</dbReference>
<dbReference type="CDD" id="cd03801">
    <property type="entry name" value="GT4_PimA-like"/>
    <property type="match status" value="1"/>
</dbReference>
<dbReference type="InterPro" id="IPR050194">
    <property type="entry name" value="Glycosyltransferase_grp1"/>
</dbReference>
<feature type="domain" description="Glycosyl transferase family 1" evidence="1">
    <location>
        <begin position="209"/>
        <end position="372"/>
    </location>
</feature>
<evidence type="ECO:0000259" key="1">
    <source>
        <dbReference type="Pfam" id="PF00534"/>
    </source>
</evidence>
<name>A0ABR8EAV7_9CYAN</name>
<dbReference type="SUPFAM" id="SSF53756">
    <property type="entry name" value="UDP-Glycosyltransferase/glycogen phosphorylase"/>
    <property type="match status" value="1"/>
</dbReference>
<evidence type="ECO:0000313" key="4">
    <source>
        <dbReference type="Proteomes" id="UP000641954"/>
    </source>
</evidence>
<dbReference type="InterPro" id="IPR001296">
    <property type="entry name" value="Glyco_trans_1"/>
</dbReference>
<feature type="domain" description="Glycosyltransferase subfamily 4-like N-terminal" evidence="2">
    <location>
        <begin position="19"/>
        <end position="201"/>
    </location>
</feature>
<proteinExistence type="predicted"/>
<keyword evidence="4" id="KW-1185">Reference proteome</keyword>
<accession>A0ABR8EAV7</accession>
<evidence type="ECO:0000313" key="3">
    <source>
        <dbReference type="EMBL" id="MBD2542732.1"/>
    </source>
</evidence>
<dbReference type="PANTHER" id="PTHR45947:SF13">
    <property type="entry name" value="TRANSFERASE"/>
    <property type="match status" value="1"/>
</dbReference>
<comment type="caution">
    <text evidence="3">The sequence shown here is derived from an EMBL/GenBank/DDBJ whole genome shotgun (WGS) entry which is preliminary data.</text>
</comment>
<dbReference type="Pfam" id="PF00534">
    <property type="entry name" value="Glycos_transf_1"/>
    <property type="match status" value="1"/>
</dbReference>